<reference evidence="1" key="1">
    <citation type="submission" date="2010-07" db="EMBL/GenBank/DDBJ databases">
        <authorList>
            <consortium name="CONSOLIDER consortium CSD2007-00005"/>
            <person name="Guazzaroni M.-E."/>
            <person name="Richter M."/>
            <person name="Garcia-Salamanca A."/>
            <person name="Yarza P."/>
            <person name="Ferrer M."/>
        </authorList>
    </citation>
    <scope>NUCLEOTIDE SEQUENCE</scope>
</reference>
<protein>
    <submittedName>
        <fullName evidence="1">Uncharacterized protein</fullName>
    </submittedName>
</protein>
<feature type="non-terminal residue" evidence="1">
    <location>
        <position position="1"/>
    </location>
</feature>
<dbReference type="EMBL" id="ADZX01000747">
    <property type="protein sequence ID" value="EFK95530.1"/>
    <property type="molecule type" value="Genomic_DNA"/>
</dbReference>
<accession>D9PLN4</accession>
<evidence type="ECO:0000313" key="1">
    <source>
        <dbReference type="EMBL" id="EFK95530.1"/>
    </source>
</evidence>
<proteinExistence type="predicted"/>
<name>D9PLN4_9ZZZZ</name>
<dbReference type="AlphaFoldDB" id="D9PLN4"/>
<comment type="caution">
    <text evidence="1">The sequence shown here is derived from an EMBL/GenBank/DDBJ whole genome shotgun (WGS) entry which is preliminary data.</text>
</comment>
<gene>
    <name evidence="1" type="ORF">LDC_2457</name>
</gene>
<sequence>GLLAEDPEDAAEREYRYKKMLADNEKIKLSEGFADRMAKYQRTDGDYLPFADRFKQKMGGA</sequence>
<reference evidence="1" key="2">
    <citation type="journal article" date="2011" name="Microb. Ecol.">
        <title>Taxonomic and Functional Metagenomic Profiling of the Microbial Community in the Anoxic Sediment of a Sub-saline Shallow Lake (Laguna de Carrizo, Central Spain).</title>
        <authorList>
            <person name="Ferrer M."/>
            <person name="Guazzaroni M.E."/>
            <person name="Richter M."/>
            <person name="Garcia-Salamanca A."/>
            <person name="Yarza P."/>
            <person name="Suarez-Suarez A."/>
            <person name="Solano J."/>
            <person name="Alcaide M."/>
            <person name="van Dillewijn P."/>
            <person name="Molina-Henares M.A."/>
            <person name="Lopez-Cortes N."/>
            <person name="Al-Ramahi Y."/>
            <person name="Guerrero C."/>
            <person name="Acosta A."/>
            <person name="de Eugenio L.I."/>
            <person name="Martinez V."/>
            <person name="Marques S."/>
            <person name="Rojo F."/>
            <person name="Santero E."/>
            <person name="Genilloud O."/>
            <person name="Perez-Perez J."/>
            <person name="Rossello-Mora R."/>
            <person name="Ramos J.L."/>
        </authorList>
    </citation>
    <scope>NUCLEOTIDE SEQUENCE</scope>
</reference>
<organism evidence="1">
    <name type="scientific">sediment metagenome</name>
    <dbReference type="NCBI Taxonomy" id="749907"/>
    <lineage>
        <taxon>unclassified sequences</taxon>
        <taxon>metagenomes</taxon>
        <taxon>ecological metagenomes</taxon>
    </lineage>
</organism>